<feature type="domain" description="EF-hand" evidence="15">
    <location>
        <begin position="754"/>
        <end position="789"/>
    </location>
</feature>
<protein>
    <recommendedName>
        <fullName evidence="5">glycerol-3-phosphate dehydrogenase</fullName>
        <ecNumber evidence="5">1.1.5.3</ecNumber>
    </recommendedName>
</protein>
<dbReference type="EMBL" id="QCYY01001132">
    <property type="protein sequence ID" value="ROT80313.1"/>
    <property type="molecule type" value="Genomic_DNA"/>
</dbReference>
<evidence type="ECO:0000313" key="18">
    <source>
        <dbReference type="Proteomes" id="UP000283509"/>
    </source>
</evidence>
<dbReference type="FunFam" id="1.10.340.70:FF:000001">
    <property type="entry name" value="Retrovirus-related Pol polyprotein from transposon gypsy-like Protein"/>
    <property type="match status" value="1"/>
</dbReference>
<dbReference type="PANTHER" id="PTHR11985:SF15">
    <property type="entry name" value="GLYCEROL-3-PHOSPHATE DEHYDROGENASE, MITOCHONDRIAL"/>
    <property type="match status" value="1"/>
</dbReference>
<dbReference type="PANTHER" id="PTHR11985">
    <property type="entry name" value="GLYCEROL-3-PHOSPHATE DEHYDROGENASE"/>
    <property type="match status" value="1"/>
</dbReference>
<dbReference type="GO" id="GO:0006072">
    <property type="term" value="P:glycerol-3-phosphate metabolic process"/>
    <property type="evidence" value="ECO:0007669"/>
    <property type="project" value="InterPro"/>
</dbReference>
<dbReference type="InterPro" id="IPR038299">
    <property type="entry name" value="DAO_C_sf"/>
</dbReference>
<dbReference type="InterPro" id="IPR002048">
    <property type="entry name" value="EF_hand_dom"/>
</dbReference>
<dbReference type="PROSITE" id="PS50994">
    <property type="entry name" value="INTEGRASE"/>
    <property type="match status" value="1"/>
</dbReference>
<dbReference type="Gene3D" id="3.30.420.10">
    <property type="entry name" value="Ribonuclease H-like superfamily/Ribonuclease H"/>
    <property type="match status" value="1"/>
</dbReference>
<evidence type="ECO:0000256" key="11">
    <source>
        <dbReference type="ARBA" id="ARBA00022946"/>
    </source>
</evidence>
<evidence type="ECO:0000256" key="7">
    <source>
        <dbReference type="ARBA" id="ARBA00022723"/>
    </source>
</evidence>
<dbReference type="InterPro" id="IPR001584">
    <property type="entry name" value="Integrase_cat-core"/>
</dbReference>
<dbReference type="FunFam" id="1.10.8.870:FF:000001">
    <property type="entry name" value="Glycerol-3-phosphate dehydrogenase"/>
    <property type="match status" value="1"/>
</dbReference>
<evidence type="ECO:0000256" key="1">
    <source>
        <dbReference type="ARBA" id="ARBA00001974"/>
    </source>
</evidence>
<reference evidence="17 18" key="1">
    <citation type="submission" date="2018-04" db="EMBL/GenBank/DDBJ databases">
        <authorList>
            <person name="Zhang X."/>
            <person name="Yuan J."/>
            <person name="Li F."/>
            <person name="Xiang J."/>
        </authorList>
    </citation>
    <scope>NUCLEOTIDE SEQUENCE [LARGE SCALE GENOMIC DNA]</scope>
    <source>
        <tissue evidence="17">Muscle</tissue>
    </source>
</reference>
<dbReference type="InterPro" id="IPR036188">
    <property type="entry name" value="FAD/NAD-bd_sf"/>
</dbReference>
<dbReference type="Pfam" id="PF17921">
    <property type="entry name" value="Integrase_H2C2"/>
    <property type="match status" value="1"/>
</dbReference>
<dbReference type="EC" id="1.1.5.3" evidence="5"/>
<name>A0A3R7MLU7_PENVA</name>
<keyword evidence="11" id="KW-0809">Transit peptide</keyword>
<keyword evidence="12" id="KW-0560">Oxidoreductase</keyword>
<dbReference type="PROSITE" id="PS00978">
    <property type="entry name" value="FAD_G3PDH_2"/>
    <property type="match status" value="1"/>
</dbReference>
<keyword evidence="7" id="KW-0479">Metal-binding</keyword>
<dbReference type="SUPFAM" id="SSF53098">
    <property type="entry name" value="Ribonuclease H-like"/>
    <property type="match status" value="1"/>
</dbReference>
<evidence type="ECO:0000256" key="12">
    <source>
        <dbReference type="ARBA" id="ARBA00023002"/>
    </source>
</evidence>
<keyword evidence="18" id="KW-1185">Reference proteome</keyword>
<dbReference type="Gene3D" id="1.10.340.70">
    <property type="match status" value="1"/>
</dbReference>
<proteinExistence type="inferred from homology"/>
<dbReference type="InterPro" id="IPR041588">
    <property type="entry name" value="Integrase_H2C2"/>
</dbReference>
<sequence>MINSNSVKIRKAAIPGTSFQYSAEEQALGTELFMGNDNDFELGEGFIDDDFDSFDAVGDFGSADDYILLPDVDLPPCSVVTQTPVGVDQSGSSTDCPEDVQLKDAELGDLLSEIDLGHLTLEQQQQLRQHRVPDQLSRAVAATELHNRDPDDLRRHQLEDPLWKEVIEYLEERNLPRRRLPLTLEEFELRDGVLYHVRHLPDRVLHQLVVPKTLRGSAMHLAHSSATAGHPGVYRTYCKLRDYFYFPNMLAAVKEYVGTCRSCQKRKGMAYHAPLAAAPQASYPLERVSADLMELEVTSQGNRYVLAFIDQLTRYVQLIPLPSKDAETVADAFINQFVTVFGPPRLLQTDNGREFKNNLFKRVCELASVQTIFTTAFHPQANGMIERTNRGEKRLGNSSGGFSLRMGTFAICSFGHEQCGTPLNLPRMAGAGRRGALGPRWFGPARICKKTGPVTRLVRVLSPPYKEKIYHLNQLRPYRTNDELHLPDEDELNEDGDVDDPPPLDGLPEDDPAVALLASFCRPPDHAWAGIRPLVQDPNKADTQSIARNHIVHVSDSGLVTIAGGKWTTYRSMATETLDAAIQSCSLSPVHQESQTDGLLLEGAHSWTPTMFIRLVQDFGLESEVAKHLAHTYGDRAFSVAKLASLTGKRWPIVGRRLHSEFPYIDAEVKYACREYAATAVDIIARRLRLAFLNAQAAEEALPTIVNIMAEELKWSEKEKKNQLAAAVKFLQQEMGQNVNRASREKIPINLSKSEISDYIKRFNSLDTDKKGYISLNDLRMSLKARGQDVPGETLHEILKEIDLNLNGQVELDEYLQMMAAIKAGSISHSRFAQLAEMAEEDQRKKITVERSGGGV</sequence>
<evidence type="ECO:0000256" key="14">
    <source>
        <dbReference type="SAM" id="MobiDB-lite"/>
    </source>
</evidence>
<dbReference type="PROSITE" id="PS50222">
    <property type="entry name" value="EF_HAND_2"/>
    <property type="match status" value="2"/>
</dbReference>
<dbReference type="GO" id="GO:0003676">
    <property type="term" value="F:nucleic acid binding"/>
    <property type="evidence" value="ECO:0007669"/>
    <property type="project" value="InterPro"/>
</dbReference>
<dbReference type="InterPro" id="IPR000447">
    <property type="entry name" value="G3P_DH_FAD-dep"/>
</dbReference>
<dbReference type="STRING" id="6689.A0A3R7MLU7"/>
<comment type="subcellular location">
    <subcellularLocation>
        <location evidence="2">Mitochondrion</location>
    </subcellularLocation>
</comment>
<evidence type="ECO:0000256" key="9">
    <source>
        <dbReference type="ARBA" id="ARBA00022827"/>
    </source>
</evidence>
<dbReference type="CDD" id="cd00051">
    <property type="entry name" value="EFh"/>
    <property type="match status" value="1"/>
</dbReference>
<organism evidence="17 18">
    <name type="scientific">Penaeus vannamei</name>
    <name type="common">Whiteleg shrimp</name>
    <name type="synonym">Litopenaeus vannamei</name>
    <dbReference type="NCBI Taxonomy" id="6689"/>
    <lineage>
        <taxon>Eukaryota</taxon>
        <taxon>Metazoa</taxon>
        <taxon>Ecdysozoa</taxon>
        <taxon>Arthropoda</taxon>
        <taxon>Crustacea</taxon>
        <taxon>Multicrustacea</taxon>
        <taxon>Malacostraca</taxon>
        <taxon>Eumalacostraca</taxon>
        <taxon>Eucarida</taxon>
        <taxon>Decapoda</taxon>
        <taxon>Dendrobranchiata</taxon>
        <taxon>Penaeoidea</taxon>
        <taxon>Penaeidae</taxon>
        <taxon>Penaeus</taxon>
    </lineage>
</organism>
<keyword evidence="8" id="KW-0677">Repeat</keyword>
<feature type="compositionally biased region" description="Acidic residues" evidence="14">
    <location>
        <begin position="488"/>
        <end position="508"/>
    </location>
</feature>
<dbReference type="Proteomes" id="UP000283509">
    <property type="component" value="Unassembled WGS sequence"/>
</dbReference>
<evidence type="ECO:0000256" key="13">
    <source>
        <dbReference type="ARBA" id="ARBA00023128"/>
    </source>
</evidence>
<evidence type="ECO:0000256" key="3">
    <source>
        <dbReference type="ARBA" id="ARBA00004745"/>
    </source>
</evidence>
<evidence type="ECO:0000313" key="17">
    <source>
        <dbReference type="EMBL" id="ROT80313.1"/>
    </source>
</evidence>
<dbReference type="Pfam" id="PF13499">
    <property type="entry name" value="EF-hand_7"/>
    <property type="match status" value="1"/>
</dbReference>
<dbReference type="GO" id="GO:0015074">
    <property type="term" value="P:DNA integration"/>
    <property type="evidence" value="ECO:0007669"/>
    <property type="project" value="InterPro"/>
</dbReference>
<dbReference type="InterPro" id="IPR012337">
    <property type="entry name" value="RNaseH-like_sf"/>
</dbReference>
<dbReference type="Pfam" id="PF00665">
    <property type="entry name" value="rve"/>
    <property type="match status" value="1"/>
</dbReference>
<comment type="pathway">
    <text evidence="3">Polyol metabolism; glycerol degradation.</text>
</comment>
<dbReference type="Pfam" id="PF16901">
    <property type="entry name" value="DAO_C"/>
    <property type="match status" value="1"/>
</dbReference>
<dbReference type="GO" id="GO:0005739">
    <property type="term" value="C:mitochondrion"/>
    <property type="evidence" value="ECO:0007669"/>
    <property type="project" value="UniProtKB-SubCell"/>
</dbReference>
<dbReference type="AlphaFoldDB" id="A0A3R7MLU7"/>
<dbReference type="SMART" id="SM00054">
    <property type="entry name" value="EFh"/>
    <property type="match status" value="2"/>
</dbReference>
<reference evidence="17 18" key="2">
    <citation type="submission" date="2019-01" db="EMBL/GenBank/DDBJ databases">
        <title>The decoding of complex shrimp genome reveals the adaptation for benthos swimmer, frequently molting mechanism and breeding impact on genome.</title>
        <authorList>
            <person name="Sun Y."/>
            <person name="Gao Y."/>
            <person name="Yu Y."/>
        </authorList>
    </citation>
    <scope>NUCLEOTIDE SEQUENCE [LARGE SCALE GENOMIC DNA]</scope>
    <source>
        <tissue evidence="17">Muscle</tissue>
    </source>
</reference>
<dbReference type="SUPFAM" id="SSF47473">
    <property type="entry name" value="EF-hand"/>
    <property type="match status" value="1"/>
</dbReference>
<comment type="caution">
    <text evidence="17">The sequence shown here is derived from an EMBL/GenBank/DDBJ whole genome shotgun (WGS) entry which is preliminary data.</text>
</comment>
<evidence type="ECO:0000256" key="4">
    <source>
        <dbReference type="ARBA" id="ARBA00007330"/>
    </source>
</evidence>
<evidence type="ECO:0000256" key="8">
    <source>
        <dbReference type="ARBA" id="ARBA00022737"/>
    </source>
</evidence>
<dbReference type="InterPro" id="IPR031656">
    <property type="entry name" value="DAO_C"/>
</dbReference>
<feature type="region of interest" description="Disordered" evidence="14">
    <location>
        <begin position="486"/>
        <end position="508"/>
    </location>
</feature>
<keyword evidence="10" id="KW-0106">Calcium</keyword>
<dbReference type="OrthoDB" id="264015at2759"/>
<gene>
    <name evidence="17" type="ORF">C7M84_000961</name>
</gene>
<comment type="similarity">
    <text evidence="4">Belongs to the FAD-dependent glycerol-3-phosphate dehydrogenase family.</text>
</comment>
<accession>A0A3R7MLU7</accession>
<evidence type="ECO:0000259" key="16">
    <source>
        <dbReference type="PROSITE" id="PS50994"/>
    </source>
</evidence>
<dbReference type="GO" id="GO:0005509">
    <property type="term" value="F:calcium ion binding"/>
    <property type="evidence" value="ECO:0007669"/>
    <property type="project" value="InterPro"/>
</dbReference>
<keyword evidence="9" id="KW-0274">FAD</keyword>
<evidence type="ECO:0000256" key="6">
    <source>
        <dbReference type="ARBA" id="ARBA00022630"/>
    </source>
</evidence>
<feature type="domain" description="Integrase catalytic" evidence="16">
    <location>
        <begin position="280"/>
        <end position="390"/>
    </location>
</feature>
<dbReference type="Gene3D" id="1.10.238.10">
    <property type="entry name" value="EF-hand"/>
    <property type="match status" value="1"/>
</dbReference>
<evidence type="ECO:0000259" key="15">
    <source>
        <dbReference type="PROSITE" id="PS50222"/>
    </source>
</evidence>
<dbReference type="InterPro" id="IPR036397">
    <property type="entry name" value="RNaseH_sf"/>
</dbReference>
<dbReference type="Gene3D" id="3.50.50.60">
    <property type="entry name" value="FAD/NAD(P)-binding domain"/>
    <property type="match status" value="1"/>
</dbReference>
<dbReference type="Gene3D" id="1.10.8.870">
    <property type="entry name" value="Alpha-glycerophosphate oxidase, cap domain"/>
    <property type="match status" value="1"/>
</dbReference>
<evidence type="ECO:0000256" key="10">
    <source>
        <dbReference type="ARBA" id="ARBA00022837"/>
    </source>
</evidence>
<evidence type="ECO:0000256" key="2">
    <source>
        <dbReference type="ARBA" id="ARBA00004173"/>
    </source>
</evidence>
<evidence type="ECO:0000256" key="5">
    <source>
        <dbReference type="ARBA" id="ARBA00013029"/>
    </source>
</evidence>
<keyword evidence="13" id="KW-0496">Mitochondrion</keyword>
<feature type="domain" description="EF-hand" evidence="15">
    <location>
        <begin position="790"/>
        <end position="825"/>
    </location>
</feature>
<dbReference type="InterPro" id="IPR011992">
    <property type="entry name" value="EF-hand-dom_pair"/>
</dbReference>
<comment type="cofactor">
    <cofactor evidence="1">
        <name>FAD</name>
        <dbReference type="ChEBI" id="CHEBI:57692"/>
    </cofactor>
</comment>
<keyword evidence="6" id="KW-0285">Flavoprotein</keyword>
<dbReference type="GO" id="GO:0004368">
    <property type="term" value="F:glycerol-3-phosphate dehydrogenase (quinone) activity"/>
    <property type="evidence" value="ECO:0007669"/>
    <property type="project" value="UniProtKB-EC"/>
</dbReference>